<protein>
    <recommendedName>
        <fullName evidence="1">Protein kinase domain-containing protein</fullName>
    </recommendedName>
</protein>
<comment type="caution">
    <text evidence="2">The sequence shown here is derived from an EMBL/GenBank/DDBJ whole genome shotgun (WGS) entry which is preliminary data.</text>
</comment>
<keyword evidence="3" id="KW-1185">Reference proteome</keyword>
<name>A0ABD1MNJ7_9FABA</name>
<dbReference type="InterPro" id="IPR045272">
    <property type="entry name" value="ANXUR1/2-like"/>
</dbReference>
<evidence type="ECO:0000313" key="3">
    <source>
        <dbReference type="Proteomes" id="UP001603857"/>
    </source>
</evidence>
<dbReference type="InterPro" id="IPR000719">
    <property type="entry name" value="Prot_kinase_dom"/>
</dbReference>
<dbReference type="Gene3D" id="1.10.510.10">
    <property type="entry name" value="Transferase(Phosphotransferase) domain 1"/>
    <property type="match status" value="2"/>
</dbReference>
<dbReference type="PROSITE" id="PS50011">
    <property type="entry name" value="PROTEIN_KINASE_DOM"/>
    <property type="match status" value="1"/>
</dbReference>
<organism evidence="2 3">
    <name type="scientific">Flemingia macrophylla</name>
    <dbReference type="NCBI Taxonomy" id="520843"/>
    <lineage>
        <taxon>Eukaryota</taxon>
        <taxon>Viridiplantae</taxon>
        <taxon>Streptophyta</taxon>
        <taxon>Embryophyta</taxon>
        <taxon>Tracheophyta</taxon>
        <taxon>Spermatophyta</taxon>
        <taxon>Magnoliopsida</taxon>
        <taxon>eudicotyledons</taxon>
        <taxon>Gunneridae</taxon>
        <taxon>Pentapetalae</taxon>
        <taxon>rosids</taxon>
        <taxon>fabids</taxon>
        <taxon>Fabales</taxon>
        <taxon>Fabaceae</taxon>
        <taxon>Papilionoideae</taxon>
        <taxon>50 kb inversion clade</taxon>
        <taxon>NPAAA clade</taxon>
        <taxon>indigoferoid/millettioid clade</taxon>
        <taxon>Phaseoleae</taxon>
        <taxon>Flemingia</taxon>
    </lineage>
</organism>
<dbReference type="Pfam" id="PF07714">
    <property type="entry name" value="PK_Tyr_Ser-Thr"/>
    <property type="match status" value="1"/>
</dbReference>
<dbReference type="PANTHER" id="PTHR27003">
    <property type="entry name" value="OS07G0166700 PROTEIN"/>
    <property type="match status" value="1"/>
</dbReference>
<evidence type="ECO:0000259" key="1">
    <source>
        <dbReference type="PROSITE" id="PS50011"/>
    </source>
</evidence>
<dbReference type="AlphaFoldDB" id="A0ABD1MNJ7"/>
<accession>A0ABD1MNJ7</accession>
<dbReference type="SUPFAM" id="SSF56112">
    <property type="entry name" value="Protein kinase-like (PK-like)"/>
    <property type="match status" value="2"/>
</dbReference>
<gene>
    <name evidence="2" type="ORF">Fmac_011081</name>
</gene>
<sequence length="185" mass="20989">MHPKLTDFGSCVLGAHFMSKPKPIQVKDLPGLFDYLAPESFTNTVTDKSDVFSFGLVLLYVVLRRHFSYLNLELNVEESIDKNIKGKFAPQCWQVFMDITQRCIKFEPDQRPTMGEIEFELEHALSLQEQADISNTDGGLGYLAPEQMMHTTTTVSDRSDVFSFGVVLLRAVLEKRFSTHYGGQD</sequence>
<dbReference type="PANTHER" id="PTHR27003:SF303">
    <property type="entry name" value="TYROSINE KINASE FAMILY PROTEIN"/>
    <property type="match status" value="1"/>
</dbReference>
<feature type="domain" description="Protein kinase" evidence="1">
    <location>
        <begin position="1"/>
        <end position="126"/>
    </location>
</feature>
<dbReference type="Proteomes" id="UP001603857">
    <property type="component" value="Unassembled WGS sequence"/>
</dbReference>
<evidence type="ECO:0000313" key="2">
    <source>
        <dbReference type="EMBL" id="KAL2336635.1"/>
    </source>
</evidence>
<dbReference type="InterPro" id="IPR001245">
    <property type="entry name" value="Ser-Thr/Tyr_kinase_cat_dom"/>
</dbReference>
<dbReference type="EMBL" id="JBGMDY010000004">
    <property type="protein sequence ID" value="KAL2336635.1"/>
    <property type="molecule type" value="Genomic_DNA"/>
</dbReference>
<dbReference type="InterPro" id="IPR011009">
    <property type="entry name" value="Kinase-like_dom_sf"/>
</dbReference>
<reference evidence="2 3" key="1">
    <citation type="submission" date="2024-08" db="EMBL/GenBank/DDBJ databases">
        <title>Insights into the chromosomal genome structure of Flemingia macrophylla.</title>
        <authorList>
            <person name="Ding Y."/>
            <person name="Zhao Y."/>
            <person name="Bi W."/>
            <person name="Wu M."/>
            <person name="Zhao G."/>
            <person name="Gong Y."/>
            <person name="Li W."/>
            <person name="Zhang P."/>
        </authorList>
    </citation>
    <scope>NUCLEOTIDE SEQUENCE [LARGE SCALE GENOMIC DNA]</scope>
    <source>
        <strain evidence="2">DYQJB</strain>
        <tissue evidence="2">Leaf</tissue>
    </source>
</reference>
<proteinExistence type="predicted"/>